<evidence type="ECO:0000256" key="2">
    <source>
        <dbReference type="ARBA" id="ARBA00022741"/>
    </source>
</evidence>
<dbReference type="SMART" id="SM00173">
    <property type="entry name" value="RAS"/>
    <property type="match status" value="1"/>
</dbReference>
<dbReference type="PROSITE" id="PS51421">
    <property type="entry name" value="RAS"/>
    <property type="match status" value="1"/>
</dbReference>
<evidence type="ECO:0000256" key="4">
    <source>
        <dbReference type="SAM" id="MobiDB-lite"/>
    </source>
</evidence>
<dbReference type="OrthoDB" id="2662290at2759"/>
<gene>
    <name evidence="5" type="ORF">BDZ94DRAFT_1250167</name>
</gene>
<accession>A0A9P6CI56</accession>
<dbReference type="SMART" id="SM00174">
    <property type="entry name" value="RHO"/>
    <property type="match status" value="1"/>
</dbReference>
<feature type="region of interest" description="Disordered" evidence="4">
    <location>
        <begin position="529"/>
        <end position="548"/>
    </location>
</feature>
<dbReference type="SUPFAM" id="SSF52540">
    <property type="entry name" value="P-loop containing nucleoside triphosphate hydrolases"/>
    <property type="match status" value="1"/>
</dbReference>
<name>A0A9P6CI56_9AGAR</name>
<feature type="region of interest" description="Disordered" evidence="4">
    <location>
        <begin position="330"/>
        <end position="354"/>
    </location>
</feature>
<feature type="region of interest" description="Disordered" evidence="4">
    <location>
        <begin position="165"/>
        <end position="194"/>
    </location>
</feature>
<keyword evidence="2" id="KW-0547">Nucleotide-binding</keyword>
<dbReference type="SMART" id="SM00175">
    <property type="entry name" value="RAB"/>
    <property type="match status" value="1"/>
</dbReference>
<dbReference type="GO" id="GO:0003924">
    <property type="term" value="F:GTPase activity"/>
    <property type="evidence" value="ECO:0007669"/>
    <property type="project" value="InterPro"/>
</dbReference>
<reference evidence="5" key="1">
    <citation type="submission" date="2020-11" db="EMBL/GenBank/DDBJ databases">
        <authorList>
            <consortium name="DOE Joint Genome Institute"/>
            <person name="Ahrendt S."/>
            <person name="Riley R."/>
            <person name="Andreopoulos W."/>
            <person name="Labutti K."/>
            <person name="Pangilinan J."/>
            <person name="Ruiz-Duenas F.J."/>
            <person name="Barrasa J.M."/>
            <person name="Sanchez-Garcia M."/>
            <person name="Camarero S."/>
            <person name="Miyauchi S."/>
            <person name="Serrano A."/>
            <person name="Linde D."/>
            <person name="Babiker R."/>
            <person name="Drula E."/>
            <person name="Ayuso-Fernandez I."/>
            <person name="Pacheco R."/>
            <person name="Padilla G."/>
            <person name="Ferreira P."/>
            <person name="Barriuso J."/>
            <person name="Kellner H."/>
            <person name="Castanera R."/>
            <person name="Alfaro M."/>
            <person name="Ramirez L."/>
            <person name="Pisabarro A.G."/>
            <person name="Kuo A."/>
            <person name="Tritt A."/>
            <person name="Lipzen A."/>
            <person name="He G."/>
            <person name="Yan M."/>
            <person name="Ng V."/>
            <person name="Cullen D."/>
            <person name="Martin F."/>
            <person name="Rosso M.-N."/>
            <person name="Henrissat B."/>
            <person name="Hibbett D."/>
            <person name="Martinez A.T."/>
            <person name="Grigoriev I.V."/>
        </authorList>
    </citation>
    <scope>NUCLEOTIDE SEQUENCE</scope>
    <source>
        <strain evidence="5">CBS 247.69</strain>
    </source>
</reference>
<protein>
    <submittedName>
        <fullName evidence="5">Ras family-domain-containing protein</fullName>
    </submittedName>
</protein>
<proteinExistence type="predicted"/>
<keyword evidence="6" id="KW-1185">Reference proteome</keyword>
<dbReference type="PROSITE" id="PS51419">
    <property type="entry name" value="RAB"/>
    <property type="match status" value="1"/>
</dbReference>
<dbReference type="GO" id="GO:0007165">
    <property type="term" value="P:signal transduction"/>
    <property type="evidence" value="ECO:0007669"/>
    <property type="project" value="InterPro"/>
</dbReference>
<dbReference type="Pfam" id="PF00071">
    <property type="entry name" value="Ras"/>
    <property type="match status" value="1"/>
</dbReference>
<dbReference type="NCBIfam" id="TIGR00231">
    <property type="entry name" value="small_GTP"/>
    <property type="match status" value="1"/>
</dbReference>
<feature type="compositionally biased region" description="Polar residues" evidence="4">
    <location>
        <begin position="268"/>
        <end position="278"/>
    </location>
</feature>
<dbReference type="PANTHER" id="PTHR24070">
    <property type="entry name" value="RAS, DI-RAS, AND RHEB FAMILY MEMBERS OF SMALL GTPASE SUPERFAMILY"/>
    <property type="match status" value="1"/>
</dbReference>
<comment type="subcellular location">
    <subcellularLocation>
        <location evidence="1">Cell membrane</location>
        <topology evidence="1">Lipid-anchor</topology>
        <orientation evidence="1">Cytoplasmic side</orientation>
    </subcellularLocation>
</comment>
<dbReference type="PRINTS" id="PR00449">
    <property type="entry name" value="RASTRNSFRMNG"/>
</dbReference>
<evidence type="ECO:0000313" key="5">
    <source>
        <dbReference type="EMBL" id="KAF9466957.1"/>
    </source>
</evidence>
<evidence type="ECO:0000256" key="3">
    <source>
        <dbReference type="ARBA" id="ARBA00023134"/>
    </source>
</evidence>
<dbReference type="InterPro" id="IPR005225">
    <property type="entry name" value="Small_GTP-bd"/>
</dbReference>
<dbReference type="GO" id="GO:0005886">
    <property type="term" value="C:plasma membrane"/>
    <property type="evidence" value="ECO:0007669"/>
    <property type="project" value="UniProtKB-SubCell"/>
</dbReference>
<dbReference type="GO" id="GO:0005525">
    <property type="term" value="F:GTP binding"/>
    <property type="evidence" value="ECO:0007669"/>
    <property type="project" value="UniProtKB-KW"/>
</dbReference>
<dbReference type="InterPro" id="IPR027417">
    <property type="entry name" value="P-loop_NTPase"/>
</dbReference>
<keyword evidence="3" id="KW-0342">GTP-binding</keyword>
<dbReference type="InterPro" id="IPR020849">
    <property type="entry name" value="Small_GTPase_Ras-type"/>
</dbReference>
<evidence type="ECO:0000313" key="6">
    <source>
        <dbReference type="Proteomes" id="UP000807353"/>
    </source>
</evidence>
<comment type="caution">
    <text evidence="5">The sequence shown here is derived from an EMBL/GenBank/DDBJ whole genome shotgun (WGS) entry which is preliminary data.</text>
</comment>
<dbReference type="Gene3D" id="3.40.50.300">
    <property type="entry name" value="P-loop containing nucleotide triphosphate hydrolases"/>
    <property type="match status" value="1"/>
</dbReference>
<feature type="compositionally biased region" description="Polar residues" evidence="4">
    <location>
        <begin position="182"/>
        <end position="194"/>
    </location>
</feature>
<evidence type="ECO:0000256" key="1">
    <source>
        <dbReference type="ARBA" id="ARBA00004342"/>
    </source>
</evidence>
<dbReference type="InterPro" id="IPR001806">
    <property type="entry name" value="Small_GTPase"/>
</dbReference>
<dbReference type="Proteomes" id="UP000807353">
    <property type="component" value="Unassembled WGS sequence"/>
</dbReference>
<organism evidence="5 6">
    <name type="scientific">Collybia nuda</name>
    <dbReference type="NCBI Taxonomy" id="64659"/>
    <lineage>
        <taxon>Eukaryota</taxon>
        <taxon>Fungi</taxon>
        <taxon>Dikarya</taxon>
        <taxon>Basidiomycota</taxon>
        <taxon>Agaricomycotina</taxon>
        <taxon>Agaricomycetes</taxon>
        <taxon>Agaricomycetidae</taxon>
        <taxon>Agaricales</taxon>
        <taxon>Tricholomatineae</taxon>
        <taxon>Clitocybaceae</taxon>
        <taxon>Collybia</taxon>
    </lineage>
</organism>
<sequence length="548" mass="61031">MLETQMIRQQALHENLFKNYLLQHCLSWYTFARDLGIQVEFGDIMLVTECSKTTVWASAVYSQSSKEFGMSFSAGGTFLPTAGGVAVSAGLERIGPVEYRRSQRRAITLGDVQGLAHDQTVFVKAYRLGSRSLYLRSLAHKIMKSKNRSQQPGELDYDESLGNLSLQTRRPSSSPTTPPGKSGNQPSSDSINRSLSDGATFLFPEWPDFHPSVALLAHSMETSNVEIVAVHDNEWCSNYSAETARIIDEYAERFFGEQFSEEKERCRLNSTSGLSLTPASDRKSATTSEEQSKYELLAGQGIYAQEPRKSIVPLSLRELKELPEIPLIALSPEGPVSHNPPPPSPKKPSLIPQTSSTIPDEWKIALLGDGGVGKTALAVQFTTRSFIGESNTYDPTIEQCYRHGAPVDNQFCCFEIIDTAGQREYATLTDQWIREGQAFALVYSVASRATFERLELFRQSLFRVKRKQPYFVLVANKTDIHYNREVSLQEGKDLAEKFGCEYIEASAKTGYSVQKVFFDLVRILRAGKSPPPNSTPKLHGDSKGCILM</sequence>
<dbReference type="AlphaFoldDB" id="A0A9P6CI56"/>
<dbReference type="EMBL" id="MU150239">
    <property type="protein sequence ID" value="KAF9466957.1"/>
    <property type="molecule type" value="Genomic_DNA"/>
</dbReference>
<feature type="region of interest" description="Disordered" evidence="4">
    <location>
        <begin position="266"/>
        <end position="291"/>
    </location>
</feature>